<sequence>MKKWLTYILYLNISFFAFADYFLTNGEVTFYYDSEEQAVSYLRGDALYPLDISRIRFYWIDEEERVYDLQNCVENIEQEGENILRLSYVLPEGRWKITFLPSFQKKHQLFCFFEGSLRRKGHFVVEISPQQENHYLRLQGSEGEKDLEYRNFLLSSNRKDFSIFLSKNSSLRDFHLEEILTSAKKFREDRLYYVFDKMKEGEERGILRFDFYQKETQAWKSFEEVQWEEKAAVLSSEQKYRTMRSSEILAKNLELLDLLSSRVYIPSSISYAKAKISYLEKQQLLLLRALYDVVENHQRILEDVNLRKKELDSVYYFYYAFLYAEKTRRRIDQNLVDKRLSPQILSMYDEMTEDGRLIAVEDSLEAYASYYRLLSLLEKRVEFVQEREFIQERKEKLYSYIQKSFIKQGTFRDRSFLEKSNVKNIEYVFLLPSSMQRTEVKKWYDANYDKTSGVFHYGKEHSLDMIHNLKMVSVLYEVGMLQEAEQLLKHLESYIEKSQNFVLESYPLHYQWKKQELELSAQAMYYYLLANWNREQYHGNER</sequence>
<proteinExistence type="predicted"/>
<dbReference type="PATRIC" id="fig|1226633.4.peg.1976"/>
<name>A0A017H5Z3_9FUSO</name>
<dbReference type="RefSeq" id="WP_039122344.1">
    <property type="nucleotide sequence ID" value="NZ_AOJP01000002.1"/>
</dbReference>
<comment type="caution">
    <text evidence="1">The sequence shown here is derived from an EMBL/GenBank/DDBJ whole genome shotgun (WGS) entry which is preliminary data.</text>
</comment>
<evidence type="ECO:0000313" key="2">
    <source>
        <dbReference type="Proteomes" id="UP000031184"/>
    </source>
</evidence>
<dbReference type="Proteomes" id="UP000031184">
    <property type="component" value="Unassembled WGS sequence"/>
</dbReference>
<protein>
    <submittedName>
        <fullName evidence="1">Uncharacterized protein</fullName>
    </submittedName>
</protein>
<reference evidence="1 2" key="1">
    <citation type="submission" date="2013-08" db="EMBL/GenBank/DDBJ databases">
        <title>An opportunistic ruminal bacterium that causes liver abscesses in cattle.</title>
        <authorList>
            <person name="Benahmed F.H."/>
            <person name="Rasmussen M."/>
            <person name="Harbottle H."/>
            <person name="Soppet D."/>
            <person name="Nagaraja T.G."/>
            <person name="Davidson M."/>
        </authorList>
    </citation>
    <scope>NUCLEOTIDE SEQUENCE [LARGE SCALE GENOMIC DNA]</scope>
    <source>
        <strain evidence="1 2">B35</strain>
    </source>
</reference>
<dbReference type="OrthoDB" id="84052at2"/>
<accession>A0A017H5Z3</accession>
<organism evidence="1 2">
    <name type="scientific">Fusobacterium necrophorum subsp. funduliforme B35</name>
    <dbReference type="NCBI Taxonomy" id="1226633"/>
    <lineage>
        <taxon>Bacteria</taxon>
        <taxon>Fusobacteriati</taxon>
        <taxon>Fusobacteriota</taxon>
        <taxon>Fusobacteriia</taxon>
        <taxon>Fusobacteriales</taxon>
        <taxon>Fusobacteriaceae</taxon>
        <taxon>Fusobacterium</taxon>
    </lineage>
</organism>
<gene>
    <name evidence="1" type="ORF">C095_09755</name>
</gene>
<dbReference type="AlphaFoldDB" id="A0A017H5Z3"/>
<evidence type="ECO:0000313" key="1">
    <source>
        <dbReference type="EMBL" id="KID48550.1"/>
    </source>
</evidence>
<dbReference type="EMBL" id="AUZI01000023">
    <property type="protein sequence ID" value="KID48550.1"/>
    <property type="molecule type" value="Genomic_DNA"/>
</dbReference>